<evidence type="ECO:0000313" key="2">
    <source>
        <dbReference type="Proteomes" id="UP001597459"/>
    </source>
</evidence>
<evidence type="ECO:0000313" key="1">
    <source>
        <dbReference type="EMBL" id="MFD2589685.1"/>
    </source>
</evidence>
<keyword evidence="2" id="KW-1185">Reference proteome</keyword>
<dbReference type="EMBL" id="JBHULX010000001">
    <property type="protein sequence ID" value="MFD2589685.1"/>
    <property type="molecule type" value="Genomic_DNA"/>
</dbReference>
<dbReference type="Pfam" id="PF17642">
    <property type="entry name" value="TssD"/>
    <property type="match status" value="1"/>
</dbReference>
<sequence>MTIQGKLLLEGEAYTIINYTTEITQQCDYNGRPFSKPNWKIHDIVLRTNKRNDHFFEWAVTPLMTKHCEIIFSSADGISRSSTYKLFDVHCLFYNLEFDANNTSSILYRLKLSAATTFFNGVLMLTKPWAKTDPHVTTTKKITEEEEAALIDYYLTDETNKRLTSAEIGDTVYLTVQTKNLIGELISIDLHNPNVDFKYEGKLVQNDVLKNIQVQAAIQRIALEVLPESSDIETQQMVF</sequence>
<protein>
    <submittedName>
        <fullName evidence="1">Type VI secretion system tube protein TssD</fullName>
    </submittedName>
</protein>
<reference evidence="2" key="1">
    <citation type="journal article" date="2019" name="Int. J. Syst. Evol. Microbiol.">
        <title>The Global Catalogue of Microorganisms (GCM) 10K type strain sequencing project: providing services to taxonomists for standard genome sequencing and annotation.</title>
        <authorList>
            <consortium name="The Broad Institute Genomics Platform"/>
            <consortium name="The Broad Institute Genome Sequencing Center for Infectious Disease"/>
            <person name="Wu L."/>
            <person name="Ma J."/>
        </authorList>
    </citation>
    <scope>NUCLEOTIDE SEQUENCE [LARGE SCALE GENOMIC DNA]</scope>
    <source>
        <strain evidence="2">KCTC 42423</strain>
    </source>
</reference>
<organism evidence="1 2">
    <name type="scientific">Aquimarina hainanensis</name>
    <dbReference type="NCBI Taxonomy" id="1578017"/>
    <lineage>
        <taxon>Bacteria</taxon>
        <taxon>Pseudomonadati</taxon>
        <taxon>Bacteroidota</taxon>
        <taxon>Flavobacteriia</taxon>
        <taxon>Flavobacteriales</taxon>
        <taxon>Flavobacteriaceae</taxon>
        <taxon>Aquimarina</taxon>
    </lineage>
</organism>
<name>A0ABW5N256_9FLAO</name>
<accession>A0ABW5N256</accession>
<gene>
    <name evidence="1" type="primary">tssD</name>
    <name evidence="1" type="ORF">ACFSTE_02515</name>
</gene>
<comment type="caution">
    <text evidence="1">The sequence shown here is derived from an EMBL/GenBank/DDBJ whole genome shotgun (WGS) entry which is preliminary data.</text>
</comment>
<dbReference type="RefSeq" id="WP_378258339.1">
    <property type="nucleotide sequence ID" value="NZ_JBHSJV010000001.1"/>
</dbReference>
<proteinExistence type="predicted"/>
<dbReference type="InterPro" id="IPR041408">
    <property type="entry name" value="Hcp_Tssd"/>
</dbReference>
<dbReference type="Proteomes" id="UP001597459">
    <property type="component" value="Unassembled WGS sequence"/>
</dbReference>